<dbReference type="InterPro" id="IPR006641">
    <property type="entry name" value="YqgF/RNaseH-like_dom"/>
</dbReference>
<sequence length="128" mass="14185">MTQYLGIDYGLAHLGLALAEHTLATPLPFLPNDSKLLSRLHSLCSQHQVTQVIVGLPTGPLEPAVRQFALLLQQHLALPVTLHDETLSSYEAQQKLRHPGVSAHKRRHDHSYAAALILEDYLESVKLT</sequence>
<dbReference type="EC" id="3.1.-.-" evidence="5"/>
<proteinExistence type="inferred from homology"/>
<dbReference type="GO" id="GO:0000967">
    <property type="term" value="P:rRNA 5'-end processing"/>
    <property type="evidence" value="ECO:0007669"/>
    <property type="project" value="UniProtKB-UniRule"/>
</dbReference>
<comment type="similarity">
    <text evidence="5">Belongs to the YqgF HJR family.</text>
</comment>
<comment type="function">
    <text evidence="5">Could be a nuclease involved in processing of the 5'-end of pre-16S rRNA.</text>
</comment>
<evidence type="ECO:0000256" key="5">
    <source>
        <dbReference type="HAMAP-Rule" id="MF_00651"/>
    </source>
</evidence>
<evidence type="ECO:0000256" key="4">
    <source>
        <dbReference type="ARBA" id="ARBA00022801"/>
    </source>
</evidence>
<keyword evidence="4 5" id="KW-0378">Hydrolase</keyword>
<dbReference type="Pfam" id="PF03652">
    <property type="entry name" value="RuvX"/>
    <property type="match status" value="1"/>
</dbReference>
<organism evidence="7 8">
    <name type="scientific">Candidatus Collierbacteria bacterium RIFOXYA2_FULL_46_10</name>
    <dbReference type="NCBI Taxonomy" id="1817726"/>
    <lineage>
        <taxon>Bacteria</taxon>
        <taxon>Candidatus Collieribacteriota</taxon>
    </lineage>
</organism>
<comment type="caution">
    <text evidence="7">The sequence shown here is derived from an EMBL/GenBank/DDBJ whole genome shotgun (WGS) entry which is preliminary data.</text>
</comment>
<dbReference type="HAMAP" id="MF_00651">
    <property type="entry name" value="Nuclease_YqgF"/>
    <property type="match status" value="1"/>
</dbReference>
<comment type="subcellular location">
    <subcellularLocation>
        <location evidence="5">Cytoplasm</location>
    </subcellularLocation>
</comment>
<dbReference type="Gene3D" id="3.30.420.140">
    <property type="entry name" value="YqgF/RNase H-like domain"/>
    <property type="match status" value="1"/>
</dbReference>
<dbReference type="PANTHER" id="PTHR33317:SF4">
    <property type="entry name" value="POLYNUCLEOTIDYL TRANSFERASE, RIBONUCLEASE H-LIKE SUPERFAMILY PROTEIN"/>
    <property type="match status" value="1"/>
</dbReference>
<name>A0A1F5F6J5_9BACT</name>
<dbReference type="SUPFAM" id="SSF53098">
    <property type="entry name" value="Ribonuclease H-like"/>
    <property type="match status" value="1"/>
</dbReference>
<dbReference type="GO" id="GO:0004518">
    <property type="term" value="F:nuclease activity"/>
    <property type="evidence" value="ECO:0007669"/>
    <property type="project" value="UniProtKB-KW"/>
</dbReference>
<reference evidence="7 8" key="1">
    <citation type="journal article" date="2016" name="Nat. Commun.">
        <title>Thousands of microbial genomes shed light on interconnected biogeochemical processes in an aquifer system.</title>
        <authorList>
            <person name="Anantharaman K."/>
            <person name="Brown C.T."/>
            <person name="Hug L.A."/>
            <person name="Sharon I."/>
            <person name="Castelle C.J."/>
            <person name="Probst A.J."/>
            <person name="Thomas B.C."/>
            <person name="Singh A."/>
            <person name="Wilkins M.J."/>
            <person name="Karaoz U."/>
            <person name="Brodie E.L."/>
            <person name="Williams K.H."/>
            <person name="Hubbard S.S."/>
            <person name="Banfield J.F."/>
        </authorList>
    </citation>
    <scope>NUCLEOTIDE SEQUENCE [LARGE SCALE GENOMIC DNA]</scope>
</reference>
<dbReference type="GO" id="GO:0005737">
    <property type="term" value="C:cytoplasm"/>
    <property type="evidence" value="ECO:0007669"/>
    <property type="project" value="UniProtKB-SubCell"/>
</dbReference>
<feature type="domain" description="YqgF/RNase H-like" evidence="6">
    <location>
        <begin position="2"/>
        <end position="92"/>
    </location>
</feature>
<protein>
    <recommendedName>
        <fullName evidence="5">Putative pre-16S rRNA nuclease</fullName>
        <ecNumber evidence="5">3.1.-.-</ecNumber>
    </recommendedName>
</protein>
<keyword evidence="2 5" id="KW-0690">Ribosome biogenesis</keyword>
<evidence type="ECO:0000313" key="7">
    <source>
        <dbReference type="EMBL" id="OGD75206.1"/>
    </source>
</evidence>
<evidence type="ECO:0000256" key="3">
    <source>
        <dbReference type="ARBA" id="ARBA00022722"/>
    </source>
</evidence>
<dbReference type="InterPro" id="IPR012337">
    <property type="entry name" value="RNaseH-like_sf"/>
</dbReference>
<evidence type="ECO:0000313" key="8">
    <source>
        <dbReference type="Proteomes" id="UP000176191"/>
    </source>
</evidence>
<dbReference type="InterPro" id="IPR037027">
    <property type="entry name" value="YqgF/RNaseH-like_dom_sf"/>
</dbReference>
<keyword evidence="3 5" id="KW-0540">Nuclease</keyword>
<dbReference type="CDD" id="cd16964">
    <property type="entry name" value="YqgF"/>
    <property type="match status" value="1"/>
</dbReference>
<evidence type="ECO:0000259" key="6">
    <source>
        <dbReference type="SMART" id="SM00732"/>
    </source>
</evidence>
<dbReference type="PANTHER" id="PTHR33317">
    <property type="entry name" value="POLYNUCLEOTIDYL TRANSFERASE, RIBONUCLEASE H-LIKE SUPERFAMILY PROTEIN"/>
    <property type="match status" value="1"/>
</dbReference>
<dbReference type="AlphaFoldDB" id="A0A1F5F6J5"/>
<dbReference type="InterPro" id="IPR005227">
    <property type="entry name" value="YqgF"/>
</dbReference>
<evidence type="ECO:0000256" key="2">
    <source>
        <dbReference type="ARBA" id="ARBA00022517"/>
    </source>
</evidence>
<keyword evidence="1 5" id="KW-0963">Cytoplasm</keyword>
<accession>A0A1F5F6J5</accession>
<dbReference type="NCBIfam" id="TIGR00250">
    <property type="entry name" value="RNAse_H_YqgF"/>
    <property type="match status" value="1"/>
</dbReference>
<dbReference type="Proteomes" id="UP000176191">
    <property type="component" value="Unassembled WGS sequence"/>
</dbReference>
<dbReference type="GO" id="GO:0016788">
    <property type="term" value="F:hydrolase activity, acting on ester bonds"/>
    <property type="evidence" value="ECO:0007669"/>
    <property type="project" value="UniProtKB-UniRule"/>
</dbReference>
<gene>
    <name evidence="7" type="ORF">A2228_02990</name>
</gene>
<evidence type="ECO:0000256" key="1">
    <source>
        <dbReference type="ARBA" id="ARBA00022490"/>
    </source>
</evidence>
<dbReference type="SMART" id="SM00732">
    <property type="entry name" value="YqgFc"/>
    <property type="match status" value="1"/>
</dbReference>
<dbReference type="EMBL" id="MFAK01000013">
    <property type="protein sequence ID" value="OGD75206.1"/>
    <property type="molecule type" value="Genomic_DNA"/>
</dbReference>